<dbReference type="PANTHER" id="PTHR22028">
    <property type="entry name" value="SFI1 SPINDLE BODY DOMAIN-CONTAINING PROTEIN-RELATED"/>
    <property type="match status" value="1"/>
</dbReference>
<comment type="caution">
    <text evidence="2">The sequence shown here is derived from an EMBL/GenBank/DDBJ whole genome shotgun (WGS) entry which is preliminary data.</text>
</comment>
<gene>
    <name evidence="2" type="ORF">CVLEPA_LOCUS5099</name>
</gene>
<proteinExistence type="predicted"/>
<keyword evidence="3" id="KW-1185">Reference proteome</keyword>
<evidence type="ECO:0000256" key="1">
    <source>
        <dbReference type="SAM" id="MobiDB-lite"/>
    </source>
</evidence>
<dbReference type="PANTHER" id="PTHR22028:SF4">
    <property type="entry name" value="PROTEIN SFI1 HOMOLOG"/>
    <property type="match status" value="1"/>
</dbReference>
<feature type="compositionally biased region" description="Basic and acidic residues" evidence="1">
    <location>
        <begin position="1014"/>
        <end position="1023"/>
    </location>
</feature>
<feature type="compositionally biased region" description="Basic and acidic residues" evidence="1">
    <location>
        <begin position="1147"/>
        <end position="1176"/>
    </location>
</feature>
<dbReference type="Proteomes" id="UP001642483">
    <property type="component" value="Unassembled WGS sequence"/>
</dbReference>
<name>A0ABP0F7Y9_CLALP</name>
<feature type="region of interest" description="Disordered" evidence="1">
    <location>
        <begin position="53"/>
        <end position="81"/>
    </location>
</feature>
<protein>
    <recommendedName>
        <fullName evidence="4">Protein SFI1 homolog</fullName>
    </recommendedName>
</protein>
<feature type="compositionally biased region" description="Polar residues" evidence="1">
    <location>
        <begin position="1112"/>
        <end position="1123"/>
    </location>
</feature>
<dbReference type="EMBL" id="CAWYQH010000024">
    <property type="protein sequence ID" value="CAK8675526.1"/>
    <property type="molecule type" value="Genomic_DNA"/>
</dbReference>
<feature type="region of interest" description="Disordered" evidence="1">
    <location>
        <begin position="1104"/>
        <end position="1123"/>
    </location>
</feature>
<evidence type="ECO:0000313" key="3">
    <source>
        <dbReference type="Proteomes" id="UP001642483"/>
    </source>
</evidence>
<evidence type="ECO:0008006" key="4">
    <source>
        <dbReference type="Google" id="ProtNLM"/>
    </source>
</evidence>
<organism evidence="2 3">
    <name type="scientific">Clavelina lepadiformis</name>
    <name type="common">Light-bulb sea squirt</name>
    <name type="synonym">Ascidia lepadiformis</name>
    <dbReference type="NCBI Taxonomy" id="159417"/>
    <lineage>
        <taxon>Eukaryota</taxon>
        <taxon>Metazoa</taxon>
        <taxon>Chordata</taxon>
        <taxon>Tunicata</taxon>
        <taxon>Ascidiacea</taxon>
        <taxon>Aplousobranchia</taxon>
        <taxon>Clavelinidae</taxon>
        <taxon>Clavelina</taxon>
    </lineage>
</organism>
<accession>A0ABP0F7Y9</accession>
<dbReference type="InterPro" id="IPR052270">
    <property type="entry name" value="CACF_protein"/>
</dbReference>
<feature type="region of interest" description="Disordered" evidence="1">
    <location>
        <begin position="1135"/>
        <end position="1182"/>
    </location>
</feature>
<reference evidence="2 3" key="1">
    <citation type="submission" date="2024-02" db="EMBL/GenBank/DDBJ databases">
        <authorList>
            <person name="Daric V."/>
            <person name="Darras S."/>
        </authorList>
    </citation>
    <scope>NUCLEOTIDE SEQUENCE [LARGE SCALE GENOMIC DNA]</scope>
</reference>
<sequence length="1294" mass="154610">MSAAENADVNLLKMDMKITAKRMKLKDKNTNLEQVSSKIPIGVKKSETFTIPKHSASHRVNQENFPSKKDNLRKPASQRKKKTFVRRPVDYTWNRGGRLKEIRIRTQARKFLYLWINRAFGKMTFSQASSYHKKALIRKSFLEWKGIWWEKCGEMKLWIRAEYFDRYRTYGKVWLAWKEFTQYKKQQKAKNEIALKHYSSLAYRQYISLWKVYVQLRRVKKNLYNKAYSIAKTSATKQAWIKWQSALSTKRKEDENMGIASCHWSNVIQMKTWNVWLTRYNERCVLHRNNSDATKHHNMVIVKRSLQSWFQYIAIKQRKYNLYKKAQHLYELSLKHRVITHWWSRYEQLLLHQKRIAVCETMSVRCTKRKYFLKWLEFVELVNLERRKQAIADIHYRKQLLRKSIFCLKYGVFLHRKKMESLYKAIHFYANSLLVRCWTRWQQRMETIEEKDLSQLTSLARKHHRFVMLKNTFAAIRKYKIQKVEEKKNIIKAEAHFIVKAQPKCFHQWQSYVKEVKGINQIKRDADSFRREVLSSKYFYLWWTRFEHEQETRTMERMALIQHNENTLRHHFCMWKGKTQIILSANRSDAIARVHYRKVLLRSAVRSWVAYTKAALARHKKFEYAALYHQNSVVAGAWLSWRQYTDGKREIKQKVEKSVHHHNQQLLTKCMKYWKCYCEISKAKAERCEAGFAVKQRIKLCEVFQTWRRRTKDWAVKRRSNEMAQRHHRHNIQRSIVKSWKEWAAVHYHKKQQTIEGINEARSVLDRSKLKLLFQRWKQQKDITVSDRHNFTRACLHYNNKVNRILFQAWRVYRYICLKKDLMKRQAANYNDSRILKTYFFKWRVMLEFRYEQESKTGEALWHWAITLQSKCFLEWRFYVSEKKRKKVRYDRAMDARRCHLLRQGCSQILRYHGDQLARRTSLAACQQAQTRYVAYHLAWKYGKLWIEKVRRRTGQPNFSSRITPFREPEWAPITTCAVKDSSKIWISRPAPITAPPVPVPSQKEPMRKISPTHRPEPRHPEFLDESLGREGLIVGERAPFTEHFERAEEESCSSSEFCQSLPLQTSADFFHTSPSCHRSPTSAVTSRTPYGIPVTSYFNFRPSPEAPSLPDRTSQNTYKGNTSNLVLLPPSAFRLSEDNEPSSTDVDNHGDVVHLNGDWRKQHENPRDDEDKSLRDLGGGGDTKKATFKTFIASPKRGDKDELKLIYENLQEFQKKKHQLKKLRQQREVLERWIDDNLSSALNPNASLDMVAVQEELDQIKQEAECISKELLQRKPEVESLALRVRVLCSRPT</sequence>
<evidence type="ECO:0000313" key="2">
    <source>
        <dbReference type="EMBL" id="CAK8675526.1"/>
    </source>
</evidence>
<feature type="region of interest" description="Disordered" evidence="1">
    <location>
        <begin position="994"/>
        <end position="1023"/>
    </location>
</feature>